<sequence>VVSAPDNATILVCIRPCSLINDDLCHQTHVTLTSLTNQSTLLILLSFCYRLYILEKAAVQNANGTYIWFLYRATATIGSDDIQLSGVARDQHSVPAAVQENINRVCELVEDTFSLG</sequence>
<dbReference type="InterPro" id="IPR019421">
    <property type="entry name" value="7TM_GPCR_serpentine_rcpt_Srd"/>
</dbReference>
<accession>A0A2A6CMS0</accession>
<dbReference type="Proteomes" id="UP000005239">
    <property type="component" value="Unassembled WGS sequence"/>
</dbReference>
<organism evidence="1 2">
    <name type="scientific">Pristionchus pacificus</name>
    <name type="common">Parasitic nematode worm</name>
    <dbReference type="NCBI Taxonomy" id="54126"/>
    <lineage>
        <taxon>Eukaryota</taxon>
        <taxon>Metazoa</taxon>
        <taxon>Ecdysozoa</taxon>
        <taxon>Nematoda</taxon>
        <taxon>Chromadorea</taxon>
        <taxon>Rhabditida</taxon>
        <taxon>Rhabditina</taxon>
        <taxon>Diplogasteromorpha</taxon>
        <taxon>Diplogasteroidea</taxon>
        <taxon>Neodiplogasteridae</taxon>
        <taxon>Pristionchus</taxon>
    </lineage>
</organism>
<evidence type="ECO:0000313" key="2">
    <source>
        <dbReference type="Proteomes" id="UP000005239"/>
    </source>
</evidence>
<protein>
    <submittedName>
        <fullName evidence="1">G protein-coupled receptor</fullName>
    </submittedName>
</protein>
<dbReference type="EnsemblMetazoa" id="PPA41458.1">
    <property type="protein sequence ID" value="PPA41458.1"/>
    <property type="gene ID" value="WBGene00279827"/>
</dbReference>
<accession>A0A8R1Z042</accession>
<dbReference type="AlphaFoldDB" id="A0A2A6CMS0"/>
<gene>
    <name evidence="1" type="primary">WBGene00279827</name>
</gene>
<reference evidence="2" key="1">
    <citation type="journal article" date="2008" name="Nat. Genet.">
        <title>The Pristionchus pacificus genome provides a unique perspective on nematode lifestyle and parasitism.</title>
        <authorList>
            <person name="Dieterich C."/>
            <person name="Clifton S.W."/>
            <person name="Schuster L.N."/>
            <person name="Chinwalla A."/>
            <person name="Delehaunty K."/>
            <person name="Dinkelacker I."/>
            <person name="Fulton L."/>
            <person name="Fulton R."/>
            <person name="Godfrey J."/>
            <person name="Minx P."/>
            <person name="Mitreva M."/>
            <person name="Roeseler W."/>
            <person name="Tian H."/>
            <person name="Witte H."/>
            <person name="Yang S.P."/>
            <person name="Wilson R.K."/>
            <person name="Sommer R.J."/>
        </authorList>
    </citation>
    <scope>NUCLEOTIDE SEQUENCE [LARGE SCALE GENOMIC DNA]</scope>
    <source>
        <strain evidence="2">PS312</strain>
    </source>
</reference>
<reference evidence="1" key="2">
    <citation type="submission" date="2022-06" db="UniProtKB">
        <authorList>
            <consortium name="EnsemblMetazoa"/>
        </authorList>
    </citation>
    <scope>IDENTIFICATION</scope>
    <source>
        <strain evidence="1">PS312</strain>
    </source>
</reference>
<name>A0A2A6CMS0_PRIPA</name>
<evidence type="ECO:0000313" key="1">
    <source>
        <dbReference type="EnsemblMetazoa" id="PPA41458.1"/>
    </source>
</evidence>
<keyword evidence="2" id="KW-1185">Reference proteome</keyword>
<dbReference type="Pfam" id="PF10317">
    <property type="entry name" value="7TM_GPCR_Srd"/>
    <property type="match status" value="1"/>
</dbReference>
<proteinExistence type="predicted"/>